<dbReference type="EMBL" id="NRSG01000366">
    <property type="protein sequence ID" value="MBK1661762.1"/>
    <property type="molecule type" value="Genomic_DNA"/>
</dbReference>
<keyword evidence="1" id="KW-0732">Signal</keyword>
<dbReference type="RefSeq" id="WP_133222633.1">
    <property type="nucleotide sequence ID" value="NZ_NRSG01000366.1"/>
</dbReference>
<feature type="chain" id="PRO_5045126547" evidence="1">
    <location>
        <begin position="23"/>
        <end position="98"/>
    </location>
</feature>
<feature type="signal peptide" evidence="1">
    <location>
        <begin position="1"/>
        <end position="22"/>
    </location>
</feature>
<evidence type="ECO:0000313" key="2">
    <source>
        <dbReference type="EMBL" id="MBK1661762.1"/>
    </source>
</evidence>
<reference evidence="2 3" key="1">
    <citation type="journal article" date="2020" name="Microorganisms">
        <title>Osmotic Adaptation and Compatible Solute Biosynthesis of Phototrophic Bacteria as Revealed from Genome Analyses.</title>
        <authorList>
            <person name="Imhoff J.F."/>
            <person name="Rahn T."/>
            <person name="Kunzel S."/>
            <person name="Keller A."/>
            <person name="Neulinger S.C."/>
        </authorList>
    </citation>
    <scope>NUCLEOTIDE SEQUENCE [LARGE SCALE GENOMIC DNA]</scope>
    <source>
        <strain evidence="2 3">DSM 15382</strain>
    </source>
</reference>
<comment type="caution">
    <text evidence="2">The sequence shown here is derived from an EMBL/GenBank/DDBJ whole genome shotgun (WGS) entry which is preliminary data.</text>
</comment>
<evidence type="ECO:0000313" key="3">
    <source>
        <dbReference type="Proteomes" id="UP000697995"/>
    </source>
</evidence>
<accession>A0ABS1D667</accession>
<evidence type="ECO:0000256" key="1">
    <source>
        <dbReference type="SAM" id="SignalP"/>
    </source>
</evidence>
<keyword evidence="3" id="KW-1185">Reference proteome</keyword>
<gene>
    <name evidence="2" type="ORF">CKO45_26540</name>
</gene>
<proteinExistence type="predicted"/>
<name>A0ABS1D667_9PROT</name>
<dbReference type="Proteomes" id="UP000697995">
    <property type="component" value="Unassembled WGS sequence"/>
</dbReference>
<sequence>MRILTLLLCSLLPAAGMAGVLAAASLVPEDGAPMLAAFADDAAALRGADLAEARIIALPRPGWVAVDGMPGLAGRLRQAGAHWVVAHAALLPCGPAGR</sequence>
<protein>
    <submittedName>
        <fullName evidence="2">Uncharacterized protein</fullName>
    </submittedName>
</protein>
<organism evidence="2 3">
    <name type="scientific">Paracraurococcus ruber</name>
    <dbReference type="NCBI Taxonomy" id="77675"/>
    <lineage>
        <taxon>Bacteria</taxon>
        <taxon>Pseudomonadati</taxon>
        <taxon>Pseudomonadota</taxon>
        <taxon>Alphaproteobacteria</taxon>
        <taxon>Acetobacterales</taxon>
        <taxon>Roseomonadaceae</taxon>
        <taxon>Paracraurococcus</taxon>
    </lineage>
</organism>